<feature type="compositionally biased region" description="Basic and acidic residues" evidence="1">
    <location>
        <begin position="60"/>
        <end position="76"/>
    </location>
</feature>
<evidence type="ECO:0000313" key="3">
    <source>
        <dbReference type="Proteomes" id="UP000582837"/>
    </source>
</evidence>
<reference evidence="2 3" key="1">
    <citation type="submission" date="2020-08" db="EMBL/GenBank/DDBJ databases">
        <title>Genomic Encyclopedia of Type Strains, Phase IV (KMG-IV): sequencing the most valuable type-strain genomes for metagenomic binning, comparative biology and taxonomic classification.</title>
        <authorList>
            <person name="Goeker M."/>
        </authorList>
    </citation>
    <scope>NUCLEOTIDE SEQUENCE [LARGE SCALE GENOMIC DNA]</scope>
    <source>
        <strain evidence="2 3">DSM 29007</strain>
    </source>
</reference>
<dbReference type="Proteomes" id="UP000582837">
    <property type="component" value="Unassembled WGS sequence"/>
</dbReference>
<protein>
    <submittedName>
        <fullName evidence="2">Uncharacterized protein</fullName>
    </submittedName>
</protein>
<evidence type="ECO:0000256" key="1">
    <source>
        <dbReference type="SAM" id="MobiDB-lite"/>
    </source>
</evidence>
<keyword evidence="3" id="KW-1185">Reference proteome</keyword>
<comment type="caution">
    <text evidence="2">The sequence shown here is derived from an EMBL/GenBank/DDBJ whole genome shotgun (WGS) entry which is preliminary data.</text>
</comment>
<organism evidence="2 3">
    <name type="scientific">Longimicrobium terrae</name>
    <dbReference type="NCBI Taxonomy" id="1639882"/>
    <lineage>
        <taxon>Bacteria</taxon>
        <taxon>Pseudomonadati</taxon>
        <taxon>Gemmatimonadota</taxon>
        <taxon>Longimicrobiia</taxon>
        <taxon>Longimicrobiales</taxon>
        <taxon>Longimicrobiaceae</taxon>
        <taxon>Longimicrobium</taxon>
    </lineage>
</organism>
<feature type="region of interest" description="Disordered" evidence="1">
    <location>
        <begin position="39"/>
        <end position="76"/>
    </location>
</feature>
<dbReference type="EMBL" id="JACHIA010000021">
    <property type="protein sequence ID" value="MBB6073162.1"/>
    <property type="molecule type" value="Genomic_DNA"/>
</dbReference>
<accession>A0A841H5F1</accession>
<proteinExistence type="predicted"/>
<dbReference type="AlphaFoldDB" id="A0A841H5F1"/>
<sequence>MMDVIGFAITIAVPAAVEAANHPTRPAAITRIGDARFKARRGHHPMIGQGRPSTPPGDGLRADDVQHQRDPADARR</sequence>
<dbReference type="RefSeq" id="WP_170035069.1">
    <property type="nucleotide sequence ID" value="NZ_JABDTL010000001.1"/>
</dbReference>
<name>A0A841H5F1_9BACT</name>
<gene>
    <name evidence="2" type="ORF">HNQ61_004829</name>
</gene>
<evidence type="ECO:0000313" key="2">
    <source>
        <dbReference type="EMBL" id="MBB6073162.1"/>
    </source>
</evidence>